<evidence type="ECO:0000313" key="1">
    <source>
        <dbReference type="EMBL" id="KAI8439616.1"/>
    </source>
</evidence>
<name>A0ACC0KSN6_CHOFU</name>
<proteinExistence type="predicted"/>
<protein>
    <submittedName>
        <fullName evidence="1">Uncharacterized protein</fullName>
    </submittedName>
</protein>
<gene>
    <name evidence="1" type="ORF">MSG28_013340</name>
</gene>
<sequence>MDHNLDDSLNLDSAMGVDFEPPGDAVVGQTDISLDASHEASLPMEFESIEEQPMLMDTENEQIIAQIGKQLVMMPAGTNQKIKLVTSSGGVPNIQYIRTNQGEQGQLIATKTVPGSTKPVLTKFIVQGAASSDPSNQPAVITKLMPAAAVAGAAPARFVFVTSPTKQTVRITKKPQFLEVKSPPPKFGTTTVQTGGTKKVVITATPAQNIIYKTTTPARPQQQIDKDGKITYNIQGQRTQLHQINVPGKGSLLAPLSPRVSPARSPEPESKALLTDPLHIPHDPQDRDLQRQDPAPHSELASPEDNVSSNSLEDESGEERRYKDGLEQPLIVLPNYLKPADILPEDFMTTEVIEAVCQCLIAAGGEPGVGAGGGGGGGGGGAAAPLPPDPVRDVIEEFSRCLQDIINAAHHSTPIRPTEWHNQAECDLFRSLKVTKGLNPMTMVPNVGALTALRALLKRDSDPEGWAEFMQMETHLDQRRNTGVWVYHQNAVKFIESLGLLEGIKDTDVVQKICAVIDVNSFDVRGPAAPSLGCEPLRGVYMKTALLAHDCVANTHISINDNNLLTGYVSPAGDRWSCNNCQNETDGSAMKLKVQACEDKLGVIKAYIKNVALILAPNHYLLLDAKQRLAGVLRDAIAREPRPTKRLLRRQLELCRELLPMLFIEPGNSPEGELCAKALEEYRALKATIGTVLDSIHADGKTYTTLQTDEVKNVPCGTSGGKDLNEMAPGLRVQAVRVTKPKIPETIRKNYELMEAEKSKLLIAAQHQKVVEKEAETARRKAVIEAEKEAQVAKIQYEQKIMEKESLQKIELIEDSIHKAKQQTKAEADFYHLKKQAEANKQLLTKEYLELKKYDALAHNNKIYFGSDIPSMFLQANVGDLPSASAVPVQVE</sequence>
<organism evidence="1 2">
    <name type="scientific">Choristoneura fumiferana</name>
    <name type="common">Spruce budworm moth</name>
    <name type="synonym">Archips fumiferana</name>
    <dbReference type="NCBI Taxonomy" id="7141"/>
    <lineage>
        <taxon>Eukaryota</taxon>
        <taxon>Metazoa</taxon>
        <taxon>Ecdysozoa</taxon>
        <taxon>Arthropoda</taxon>
        <taxon>Hexapoda</taxon>
        <taxon>Insecta</taxon>
        <taxon>Pterygota</taxon>
        <taxon>Neoptera</taxon>
        <taxon>Endopterygota</taxon>
        <taxon>Lepidoptera</taxon>
        <taxon>Glossata</taxon>
        <taxon>Ditrysia</taxon>
        <taxon>Tortricoidea</taxon>
        <taxon>Tortricidae</taxon>
        <taxon>Tortricinae</taxon>
        <taxon>Choristoneura</taxon>
    </lineage>
</organism>
<keyword evidence="2" id="KW-1185">Reference proteome</keyword>
<reference evidence="1 2" key="1">
    <citation type="journal article" date="2022" name="Genome Biol. Evol.">
        <title>The Spruce Budworm Genome: Reconstructing the Evolutionary History of Antifreeze Proteins.</title>
        <authorList>
            <person name="Beliveau C."/>
            <person name="Gagne P."/>
            <person name="Picq S."/>
            <person name="Vernygora O."/>
            <person name="Keeling C.I."/>
            <person name="Pinkney K."/>
            <person name="Doucet D."/>
            <person name="Wen F."/>
            <person name="Johnston J.S."/>
            <person name="Maaroufi H."/>
            <person name="Boyle B."/>
            <person name="Laroche J."/>
            <person name="Dewar K."/>
            <person name="Juretic N."/>
            <person name="Blackburn G."/>
            <person name="Nisole A."/>
            <person name="Brunet B."/>
            <person name="Brandao M."/>
            <person name="Lumley L."/>
            <person name="Duan J."/>
            <person name="Quan G."/>
            <person name="Lucarotti C.J."/>
            <person name="Roe A.D."/>
            <person name="Sperling F.A.H."/>
            <person name="Levesque R.C."/>
            <person name="Cusson M."/>
        </authorList>
    </citation>
    <scope>NUCLEOTIDE SEQUENCE [LARGE SCALE GENOMIC DNA]</scope>
    <source>
        <strain evidence="1">Glfc:IPQL:Cfum</strain>
    </source>
</reference>
<dbReference type="EMBL" id="CM046123">
    <property type="protein sequence ID" value="KAI8439616.1"/>
    <property type="molecule type" value="Genomic_DNA"/>
</dbReference>
<evidence type="ECO:0000313" key="2">
    <source>
        <dbReference type="Proteomes" id="UP001064048"/>
    </source>
</evidence>
<dbReference type="Proteomes" id="UP001064048">
    <property type="component" value="Chromosome 23"/>
</dbReference>
<comment type="caution">
    <text evidence="1">The sequence shown here is derived from an EMBL/GenBank/DDBJ whole genome shotgun (WGS) entry which is preliminary data.</text>
</comment>
<accession>A0ACC0KSN6</accession>